<name>A0A151IHG5_9HYME</name>
<dbReference type="Proteomes" id="UP000078542">
    <property type="component" value="Unassembled WGS sequence"/>
</dbReference>
<evidence type="ECO:0000313" key="3">
    <source>
        <dbReference type="Proteomes" id="UP000078542"/>
    </source>
</evidence>
<dbReference type="AlphaFoldDB" id="A0A151IHG5"/>
<gene>
    <name evidence="2" type="ORF">ALC62_07796</name>
</gene>
<dbReference type="EMBL" id="KQ977610">
    <property type="protein sequence ID" value="KYN01403.1"/>
    <property type="molecule type" value="Genomic_DNA"/>
</dbReference>
<protein>
    <submittedName>
        <fullName evidence="2">Uncharacterized protein</fullName>
    </submittedName>
</protein>
<feature type="region of interest" description="Disordered" evidence="1">
    <location>
        <begin position="55"/>
        <end position="78"/>
    </location>
</feature>
<accession>A0A151IHG5</accession>
<dbReference type="Pfam" id="PF24664">
    <property type="entry name" value="Monjiviricetes_fusion"/>
    <property type="match status" value="1"/>
</dbReference>
<evidence type="ECO:0000313" key="2">
    <source>
        <dbReference type="EMBL" id="KYN01403.1"/>
    </source>
</evidence>
<evidence type="ECO:0000256" key="1">
    <source>
        <dbReference type="SAM" id="MobiDB-lite"/>
    </source>
</evidence>
<organism evidence="2 3">
    <name type="scientific">Cyphomyrmex costatus</name>
    <dbReference type="NCBI Taxonomy" id="456900"/>
    <lineage>
        <taxon>Eukaryota</taxon>
        <taxon>Metazoa</taxon>
        <taxon>Ecdysozoa</taxon>
        <taxon>Arthropoda</taxon>
        <taxon>Hexapoda</taxon>
        <taxon>Insecta</taxon>
        <taxon>Pterygota</taxon>
        <taxon>Neoptera</taxon>
        <taxon>Endopterygota</taxon>
        <taxon>Hymenoptera</taxon>
        <taxon>Apocrita</taxon>
        <taxon>Aculeata</taxon>
        <taxon>Formicoidea</taxon>
        <taxon>Formicidae</taxon>
        <taxon>Myrmicinae</taxon>
        <taxon>Cyphomyrmex</taxon>
    </lineage>
</organism>
<reference evidence="2 3" key="1">
    <citation type="submission" date="2016-03" db="EMBL/GenBank/DDBJ databases">
        <title>Cyphomyrmex costatus WGS genome.</title>
        <authorList>
            <person name="Nygaard S."/>
            <person name="Hu H."/>
            <person name="Boomsma J."/>
            <person name="Zhang G."/>
        </authorList>
    </citation>
    <scope>NUCLEOTIDE SEQUENCE [LARGE SCALE GENOMIC DNA]</scope>
    <source>
        <strain evidence="2">MS0001</strain>
        <tissue evidence="2">Whole body</tissue>
    </source>
</reference>
<keyword evidence="3" id="KW-1185">Reference proteome</keyword>
<sequence>MSVRTVKLILDTIVHGYALHTVYGWSVYLIGAIWDSLTQLLLHLGKRKPDVEKVTASAPAESAIHQTKGPELQGDEKRELAYPLLPPTETSTYTLELKG</sequence>
<proteinExistence type="predicted"/>